<dbReference type="Proteomes" id="UP000244803">
    <property type="component" value="Chromosome 3"/>
</dbReference>
<dbReference type="AlphaFoldDB" id="A0A976M5P5"/>
<name>A0A976M5P5_THEOR</name>
<evidence type="ECO:0000313" key="2">
    <source>
        <dbReference type="Proteomes" id="UP000244803"/>
    </source>
</evidence>
<evidence type="ECO:0000313" key="1">
    <source>
        <dbReference type="EMBL" id="UKJ88937.1"/>
    </source>
</evidence>
<protein>
    <submittedName>
        <fullName evidence="1">Uncharacterized protein</fullName>
    </submittedName>
</protein>
<dbReference type="OrthoDB" id="341976at2759"/>
<dbReference type="EMBL" id="CP056066">
    <property type="protein sequence ID" value="UKJ88937.1"/>
    <property type="molecule type" value="Genomic_DNA"/>
</dbReference>
<sequence length="152" mass="17401">MEEDVLFDESDLEKVKSLELPENQTCMVCFDDLSRENVVAYKAFKDSTWSLSTFCVECIKQLIKIQYHKYLHSLATTNCAKEQRALLDRGPPINVSDSIGFPEAEKSEVYSLYDYGSSKPLSPKLDGSLTGQARLDLWAELNKFRFKNDIEE</sequence>
<accession>A0A976M5P5</accession>
<proteinExistence type="predicted"/>
<organism evidence="1 2">
    <name type="scientific">Theileria orientalis</name>
    <dbReference type="NCBI Taxonomy" id="68886"/>
    <lineage>
        <taxon>Eukaryota</taxon>
        <taxon>Sar</taxon>
        <taxon>Alveolata</taxon>
        <taxon>Apicomplexa</taxon>
        <taxon>Aconoidasida</taxon>
        <taxon>Piroplasmida</taxon>
        <taxon>Theileriidae</taxon>
        <taxon>Theileria</taxon>
    </lineage>
</organism>
<reference evidence="1" key="1">
    <citation type="submission" date="2022-07" db="EMBL/GenBank/DDBJ databases">
        <title>Evaluation of T. orientalis genome assembly methods using nanopore sequencing and analysis of variation between genomes.</title>
        <authorList>
            <person name="Yam J."/>
            <person name="Micallef M.L."/>
            <person name="Liu M."/>
            <person name="Djordjevic S.P."/>
            <person name="Bogema D.R."/>
            <person name="Jenkins C."/>
        </authorList>
    </citation>
    <scope>NUCLEOTIDE SEQUENCE</scope>
    <source>
        <strain evidence="1">Fish Creek</strain>
    </source>
</reference>
<gene>
    <name evidence="1" type="ORF">MACJ_002183</name>
</gene>